<accession>G3PJL2</accession>
<dbReference type="Ensembl" id="ENSGACT00000017827.1">
    <property type="protein sequence ID" value="ENSGACP00000017792.1"/>
    <property type="gene ID" value="ENSGACG00000013461.1"/>
</dbReference>
<evidence type="ECO:0000256" key="1">
    <source>
        <dbReference type="SAM" id="Phobius"/>
    </source>
</evidence>
<organism evidence="2">
    <name type="scientific">Gasterosteus aculeatus</name>
    <name type="common">Three-spined stickleback</name>
    <dbReference type="NCBI Taxonomy" id="69293"/>
    <lineage>
        <taxon>Eukaryota</taxon>
        <taxon>Metazoa</taxon>
        <taxon>Chordata</taxon>
        <taxon>Craniata</taxon>
        <taxon>Vertebrata</taxon>
        <taxon>Euteleostomi</taxon>
        <taxon>Actinopterygii</taxon>
        <taxon>Neopterygii</taxon>
        <taxon>Teleostei</taxon>
        <taxon>Neoteleostei</taxon>
        <taxon>Acanthomorphata</taxon>
        <taxon>Eupercaria</taxon>
        <taxon>Perciformes</taxon>
        <taxon>Cottioidei</taxon>
        <taxon>Gasterosteales</taxon>
        <taxon>Gasterosteidae</taxon>
        <taxon>Gasterosteus</taxon>
    </lineage>
</organism>
<dbReference type="Bgee" id="ENSGACG00000013461">
    <property type="expression patterns" value="Expressed in pharyngeal gill and 3 other cell types or tissues"/>
</dbReference>
<reference evidence="2" key="1">
    <citation type="submission" date="2006-01" db="EMBL/GenBank/DDBJ databases">
        <authorList>
            <person name="Lindblad-Toh K."/>
            <person name="Mauceli E."/>
            <person name="Grabherr M."/>
            <person name="Chang J.L."/>
            <person name="Lander E.S."/>
        </authorList>
    </citation>
    <scope>NUCLEOTIDE SEQUENCE [LARGE SCALE GENOMIC DNA]</scope>
</reference>
<keyword evidence="1" id="KW-0472">Membrane</keyword>
<reference evidence="2" key="2">
    <citation type="submission" date="2024-04" db="UniProtKB">
        <authorList>
            <consortium name="Ensembl"/>
        </authorList>
    </citation>
    <scope>IDENTIFICATION</scope>
</reference>
<dbReference type="InParanoid" id="G3PJL2"/>
<keyword evidence="1" id="KW-0812">Transmembrane</keyword>
<keyword evidence="1" id="KW-1133">Transmembrane helix</keyword>
<sequence length="88" mass="10082">MKPIVVARKPLCLALPKIFNEAENNCCIRRWVGLLAQVPISTAVCDIVTLCLMIYVQIMKNVLRDFNHWLPCYTDSTCIYNSSRCFAK</sequence>
<name>G3PJL2_GASAC</name>
<proteinExistence type="predicted"/>
<evidence type="ECO:0000313" key="2">
    <source>
        <dbReference type="Ensembl" id="ENSGACP00000017792.1"/>
    </source>
</evidence>
<protein>
    <submittedName>
        <fullName evidence="2">Uncharacterized protein</fullName>
    </submittedName>
</protein>
<feature type="transmembrane region" description="Helical" evidence="1">
    <location>
        <begin position="38"/>
        <end position="56"/>
    </location>
</feature>
<dbReference type="AlphaFoldDB" id="G3PJL2"/>